<dbReference type="Proteomes" id="UP001597399">
    <property type="component" value="Unassembled WGS sequence"/>
</dbReference>
<protein>
    <submittedName>
        <fullName evidence="2">Nuclease-related domain-containing protein</fullName>
    </submittedName>
</protein>
<dbReference type="Pfam" id="PF08378">
    <property type="entry name" value="NERD"/>
    <property type="match status" value="1"/>
</dbReference>
<dbReference type="RefSeq" id="WP_253063380.1">
    <property type="nucleotide sequence ID" value="NZ_JAMXWM010000020.1"/>
</dbReference>
<name>A0ABW5S451_9BACL</name>
<dbReference type="EMBL" id="JBHUMQ010000024">
    <property type="protein sequence ID" value="MFD2694018.1"/>
    <property type="molecule type" value="Genomic_DNA"/>
</dbReference>
<evidence type="ECO:0000313" key="2">
    <source>
        <dbReference type="EMBL" id="MFD2694018.1"/>
    </source>
</evidence>
<comment type="caution">
    <text evidence="2">The sequence shown here is derived from an EMBL/GenBank/DDBJ whole genome shotgun (WGS) entry which is preliminary data.</text>
</comment>
<reference evidence="3" key="1">
    <citation type="journal article" date="2019" name="Int. J. Syst. Evol. Microbiol.">
        <title>The Global Catalogue of Microorganisms (GCM) 10K type strain sequencing project: providing services to taxonomists for standard genome sequencing and annotation.</title>
        <authorList>
            <consortium name="The Broad Institute Genomics Platform"/>
            <consortium name="The Broad Institute Genome Sequencing Center for Infectious Disease"/>
            <person name="Wu L."/>
            <person name="Ma J."/>
        </authorList>
    </citation>
    <scope>NUCLEOTIDE SEQUENCE [LARGE SCALE GENOMIC DNA]</scope>
    <source>
        <strain evidence="3">TISTR 2466</strain>
    </source>
</reference>
<evidence type="ECO:0000313" key="3">
    <source>
        <dbReference type="Proteomes" id="UP001597399"/>
    </source>
</evidence>
<gene>
    <name evidence="2" type="ORF">ACFSUE_10315</name>
</gene>
<proteinExistence type="predicted"/>
<feature type="domain" description="NERD" evidence="1">
    <location>
        <begin position="21"/>
        <end position="127"/>
    </location>
</feature>
<dbReference type="InterPro" id="IPR011528">
    <property type="entry name" value="NERD"/>
</dbReference>
<sequence>MTKSGHSACASAEEDVSNRAAGWIGEQNLAYFLECFLNTSFCIFYGLQLDNCQIDVLILAPTFISIIEVKSYSGFITFTNENGQIIRSLGKRRDGFSKPLLQVDRQPPRIASTMVCLDRAAADTDRS</sequence>
<evidence type="ECO:0000259" key="1">
    <source>
        <dbReference type="PROSITE" id="PS50965"/>
    </source>
</evidence>
<keyword evidence="3" id="KW-1185">Reference proteome</keyword>
<organism evidence="2 3">
    <name type="scientific">Sporolactobacillus shoreicorticis</name>
    <dbReference type="NCBI Taxonomy" id="1923877"/>
    <lineage>
        <taxon>Bacteria</taxon>
        <taxon>Bacillati</taxon>
        <taxon>Bacillota</taxon>
        <taxon>Bacilli</taxon>
        <taxon>Bacillales</taxon>
        <taxon>Sporolactobacillaceae</taxon>
        <taxon>Sporolactobacillus</taxon>
    </lineage>
</organism>
<accession>A0ABW5S451</accession>
<dbReference type="PROSITE" id="PS50965">
    <property type="entry name" value="NERD"/>
    <property type="match status" value="1"/>
</dbReference>